<organism evidence="1 2">
    <name type="scientific">Acetobacter tropicalis NBRC 101654</name>
    <dbReference type="NCBI Taxonomy" id="749388"/>
    <lineage>
        <taxon>Bacteria</taxon>
        <taxon>Pseudomonadati</taxon>
        <taxon>Pseudomonadota</taxon>
        <taxon>Alphaproteobacteria</taxon>
        <taxon>Acetobacterales</taxon>
        <taxon>Acetobacteraceae</taxon>
        <taxon>Acetobacter</taxon>
    </lineage>
</organism>
<protein>
    <submittedName>
        <fullName evidence="1">Uncharacterized protein</fullName>
    </submittedName>
</protein>
<dbReference type="AlphaFoldDB" id="F7VJH3"/>
<comment type="caution">
    <text evidence="1">The sequence shown here is derived from an EMBL/GenBank/DDBJ whole genome shotgun (WGS) entry which is preliminary data.</text>
</comment>
<evidence type="ECO:0000313" key="2">
    <source>
        <dbReference type="Proteomes" id="UP000004319"/>
    </source>
</evidence>
<dbReference type="Proteomes" id="UP000004319">
    <property type="component" value="Unassembled WGS sequence"/>
</dbReference>
<reference evidence="1 2" key="1">
    <citation type="journal article" date="2011" name="Biochem. Biophys. Res. Commun.">
        <title>Increased number of Arginine-based salt bridges contributes to the thermotolerance of thermotolerant acetic acid bacteria, Acetobacter tropicalis SKU1100.</title>
        <authorList>
            <person name="Matsutani M."/>
            <person name="Hirakawa H."/>
            <person name="Nishikura M."/>
            <person name="Soemphol W."/>
            <person name="Ali I.A.I."/>
            <person name="Yakushi T."/>
            <person name="Matsushita K."/>
        </authorList>
    </citation>
    <scope>NUCLEOTIDE SEQUENCE [LARGE SCALE GENOMIC DNA]</scope>
    <source>
        <strain evidence="1 2">NBRC 101654</strain>
    </source>
</reference>
<name>F7VJH3_9PROT</name>
<evidence type="ECO:0000313" key="1">
    <source>
        <dbReference type="EMBL" id="GAA10518.1"/>
    </source>
</evidence>
<sequence>MCFNRRVHTPSGRFHAPAVSWGGLPMSVLSCTLSCMQEHTA</sequence>
<gene>
    <name evidence="1" type="ORF">ATPR_3522</name>
</gene>
<accession>F7VJH3</accession>
<proteinExistence type="predicted"/>
<dbReference type="PROSITE" id="PS51257">
    <property type="entry name" value="PROKAR_LIPOPROTEIN"/>
    <property type="match status" value="1"/>
</dbReference>
<dbReference type="EMBL" id="BABS01000388">
    <property type="protein sequence ID" value="GAA10518.1"/>
    <property type="molecule type" value="Genomic_DNA"/>
</dbReference>